<accession>A0A6I9RL72</accession>
<dbReference type="RefSeq" id="XP_010928523.1">
    <property type="nucleotide sequence ID" value="XM_010930221.2"/>
</dbReference>
<dbReference type="SUPFAM" id="SSF53756">
    <property type="entry name" value="UDP-Glycosyltransferase/glycogen phosphorylase"/>
    <property type="match status" value="1"/>
</dbReference>
<evidence type="ECO:0000256" key="4">
    <source>
        <dbReference type="RuleBase" id="RU003718"/>
    </source>
</evidence>
<dbReference type="Pfam" id="PF00201">
    <property type="entry name" value="UDPGT"/>
    <property type="match status" value="1"/>
</dbReference>
<dbReference type="KEGG" id="egu:105050267"/>
<proteinExistence type="inferred from homology"/>
<protein>
    <recommendedName>
        <fullName evidence="5">Glycosyltransferase</fullName>
        <ecNumber evidence="5">2.4.1.-</ecNumber>
    </recommendedName>
</protein>
<sequence length="490" mass="53648">MGAITMGEKDIALPHVLLVSFPGQGHVNPLLRLAKRLAAKGLLVTFSSTSIIGNRITSATAAKNSANPGDPLPVGRGYLRFEFYPDDWDPDEPRLYDLDALFSHLRDVGVPAITNLIRRHADAGRPVLCVVNNPFIPWVLDVAADMGITGAVLWVQSCAVFSTYYHYHHSLAEFPSDAHPDISVTLPGIPELRPEDLPSFLLPSSPYKALRDVILEQLHNIPKATFLLANTFEELERDAITAISGLLPVTPVGPLVEPDDGEESQKVIKGDFFKAVDCMEWLDAQEPRSVVYVSVGSVVVLNREEMEEMACGLKNTGRPFVWVVRDDFRSLLPENFVEETEGKGMVVPWSPQDWVLAHGTVACFVTHCGWNSTLEALASGVPVVAYPQWGDQLPDSKFLVDVYRVGVRLRAPAKREELERCVEEVTSGPEAEGMRKRAMGWREAARKAVAVGGSSDQNIQAFVDEIQRRAGVGGCSVSALAAGCICRAKE</sequence>
<dbReference type="AlphaFoldDB" id="A0A6I9RL72"/>
<dbReference type="Gene3D" id="3.40.50.2000">
    <property type="entry name" value="Glycogen Phosphorylase B"/>
    <property type="match status" value="2"/>
</dbReference>
<dbReference type="InParanoid" id="A0A6I9RL72"/>
<evidence type="ECO:0000256" key="2">
    <source>
        <dbReference type="ARBA" id="ARBA00022676"/>
    </source>
</evidence>
<dbReference type="GeneID" id="105050267"/>
<keyword evidence="6" id="KW-1185">Reference proteome</keyword>
<evidence type="ECO:0000313" key="7">
    <source>
        <dbReference type="RefSeq" id="XP_010928523.1"/>
    </source>
</evidence>
<evidence type="ECO:0000256" key="5">
    <source>
        <dbReference type="RuleBase" id="RU362057"/>
    </source>
</evidence>
<dbReference type="Proteomes" id="UP000504607">
    <property type="component" value="Chromosome 8"/>
</dbReference>
<dbReference type="FunFam" id="3.40.50.2000:FF:000078">
    <property type="entry name" value="Glycosyltransferase"/>
    <property type="match status" value="1"/>
</dbReference>
<reference evidence="7" key="1">
    <citation type="submission" date="2025-08" db="UniProtKB">
        <authorList>
            <consortium name="RefSeq"/>
        </authorList>
    </citation>
    <scope>IDENTIFICATION</scope>
</reference>
<dbReference type="GO" id="GO:0080044">
    <property type="term" value="F:quercetin 7-O-glucosyltransferase activity"/>
    <property type="evidence" value="ECO:0007669"/>
    <property type="project" value="TreeGrafter"/>
</dbReference>
<keyword evidence="2 4" id="KW-0328">Glycosyltransferase</keyword>
<organism evidence="6 7">
    <name type="scientific">Elaeis guineensis var. tenera</name>
    <name type="common">Oil palm</name>
    <dbReference type="NCBI Taxonomy" id="51953"/>
    <lineage>
        <taxon>Eukaryota</taxon>
        <taxon>Viridiplantae</taxon>
        <taxon>Streptophyta</taxon>
        <taxon>Embryophyta</taxon>
        <taxon>Tracheophyta</taxon>
        <taxon>Spermatophyta</taxon>
        <taxon>Magnoliopsida</taxon>
        <taxon>Liliopsida</taxon>
        <taxon>Arecaceae</taxon>
        <taxon>Arecoideae</taxon>
        <taxon>Cocoseae</taxon>
        <taxon>Elaeidinae</taxon>
        <taxon>Elaeis</taxon>
    </lineage>
</organism>
<dbReference type="PROSITE" id="PS00375">
    <property type="entry name" value="UDPGT"/>
    <property type="match status" value="1"/>
</dbReference>
<evidence type="ECO:0000256" key="3">
    <source>
        <dbReference type="ARBA" id="ARBA00022679"/>
    </source>
</evidence>
<dbReference type="GO" id="GO:0080043">
    <property type="term" value="F:quercetin 3-O-glucosyltransferase activity"/>
    <property type="evidence" value="ECO:0007669"/>
    <property type="project" value="TreeGrafter"/>
</dbReference>
<dbReference type="InterPro" id="IPR002213">
    <property type="entry name" value="UDP_glucos_trans"/>
</dbReference>
<evidence type="ECO:0000313" key="6">
    <source>
        <dbReference type="Proteomes" id="UP000504607"/>
    </source>
</evidence>
<keyword evidence="3 4" id="KW-0808">Transferase</keyword>
<dbReference type="FunFam" id="3.40.50.2000:FF:000101">
    <property type="entry name" value="Glycosyltransferase"/>
    <property type="match status" value="1"/>
</dbReference>
<dbReference type="PANTHER" id="PTHR11926:SF986">
    <property type="entry name" value="UDP-GLYCOSYLTRANSFERASE 84A1"/>
    <property type="match status" value="1"/>
</dbReference>
<name>A0A6I9RL72_ELAGV</name>
<evidence type="ECO:0000256" key="1">
    <source>
        <dbReference type="ARBA" id="ARBA00009995"/>
    </source>
</evidence>
<dbReference type="FunCoup" id="A0A6I9RL72">
    <property type="interactions" value="85"/>
</dbReference>
<dbReference type="EC" id="2.4.1.-" evidence="5"/>
<dbReference type="InterPro" id="IPR035595">
    <property type="entry name" value="UDP_glycos_trans_CS"/>
</dbReference>
<comment type="similarity">
    <text evidence="1 4">Belongs to the UDP-glycosyltransferase family.</text>
</comment>
<dbReference type="PANTHER" id="PTHR11926">
    <property type="entry name" value="GLUCOSYL/GLUCURONOSYL TRANSFERASES"/>
    <property type="match status" value="1"/>
</dbReference>
<dbReference type="OrthoDB" id="5835829at2759"/>
<dbReference type="CDD" id="cd03784">
    <property type="entry name" value="GT1_Gtf-like"/>
    <property type="match status" value="1"/>
</dbReference>
<gene>
    <name evidence="7" type="primary">LOC105050267</name>
</gene>